<sequence>MEAKQSQLIIASRRLIQIFQVSASKSSNLPLSLNRTTRQPKTQQGNAWLCLVVPPHRTQSEVPSTSGIKHEQEILQGKTGRLSIRAYGKSPRCKQAHSGLESQREEKHSSRARVAFGEKWRKSSLDQAIGYEGDPSALVVQLTLGYSDVKRKAGEANGEAVERPRFALLHHCTLYAKLSIAKMTQMSMHPNKQRCRWSGAFLVIPRERLLFRGDTKGARVMKRAAAASAQTQGRSARRVGFVYHRPPGEQGRRVCGSIEAVRFGSNLLLRGRWSSRLPSHGDGRAPAAWSGRLSSAPVNLTVSMTLSFTRGAKLHRDDTVAVRAWSGDRTVLCGPRFNFGSGCQLGLYKERPEDRTPEPRSRGCA</sequence>
<dbReference type="EMBL" id="MU001500">
    <property type="protein sequence ID" value="KAF2444747.1"/>
    <property type="molecule type" value="Genomic_DNA"/>
</dbReference>
<dbReference type="Proteomes" id="UP000799764">
    <property type="component" value="Unassembled WGS sequence"/>
</dbReference>
<accession>A0A9P4PIU6</accession>
<reference evidence="1" key="1">
    <citation type="journal article" date="2020" name="Stud. Mycol.">
        <title>101 Dothideomycetes genomes: a test case for predicting lifestyles and emergence of pathogens.</title>
        <authorList>
            <person name="Haridas S."/>
            <person name="Albert R."/>
            <person name="Binder M."/>
            <person name="Bloem J."/>
            <person name="Labutti K."/>
            <person name="Salamov A."/>
            <person name="Andreopoulos B."/>
            <person name="Baker S."/>
            <person name="Barry K."/>
            <person name="Bills G."/>
            <person name="Bluhm B."/>
            <person name="Cannon C."/>
            <person name="Castanera R."/>
            <person name="Culley D."/>
            <person name="Daum C."/>
            <person name="Ezra D."/>
            <person name="Gonzalez J."/>
            <person name="Henrissat B."/>
            <person name="Kuo A."/>
            <person name="Liang C."/>
            <person name="Lipzen A."/>
            <person name="Lutzoni F."/>
            <person name="Magnuson J."/>
            <person name="Mondo S."/>
            <person name="Nolan M."/>
            <person name="Ohm R."/>
            <person name="Pangilinan J."/>
            <person name="Park H.-J."/>
            <person name="Ramirez L."/>
            <person name="Alfaro M."/>
            <person name="Sun H."/>
            <person name="Tritt A."/>
            <person name="Yoshinaga Y."/>
            <person name="Zwiers L.-H."/>
            <person name="Turgeon B."/>
            <person name="Goodwin S."/>
            <person name="Spatafora J."/>
            <person name="Crous P."/>
            <person name="Grigoriev I."/>
        </authorList>
    </citation>
    <scope>NUCLEOTIDE SEQUENCE</scope>
    <source>
        <strain evidence="1">CBS 690.94</strain>
    </source>
</reference>
<organism evidence="1 2">
    <name type="scientific">Karstenula rhodostoma CBS 690.94</name>
    <dbReference type="NCBI Taxonomy" id="1392251"/>
    <lineage>
        <taxon>Eukaryota</taxon>
        <taxon>Fungi</taxon>
        <taxon>Dikarya</taxon>
        <taxon>Ascomycota</taxon>
        <taxon>Pezizomycotina</taxon>
        <taxon>Dothideomycetes</taxon>
        <taxon>Pleosporomycetidae</taxon>
        <taxon>Pleosporales</taxon>
        <taxon>Massarineae</taxon>
        <taxon>Didymosphaeriaceae</taxon>
        <taxon>Karstenula</taxon>
    </lineage>
</organism>
<dbReference type="AlphaFoldDB" id="A0A9P4PIU6"/>
<gene>
    <name evidence="1" type="ORF">P171DRAFT_443723</name>
</gene>
<evidence type="ECO:0000313" key="1">
    <source>
        <dbReference type="EMBL" id="KAF2444747.1"/>
    </source>
</evidence>
<protein>
    <submittedName>
        <fullName evidence="1">Uncharacterized protein</fullName>
    </submittedName>
</protein>
<proteinExistence type="predicted"/>
<keyword evidence="2" id="KW-1185">Reference proteome</keyword>
<name>A0A9P4PIU6_9PLEO</name>
<comment type="caution">
    <text evidence="1">The sequence shown here is derived from an EMBL/GenBank/DDBJ whole genome shotgun (WGS) entry which is preliminary data.</text>
</comment>
<evidence type="ECO:0000313" key="2">
    <source>
        <dbReference type="Proteomes" id="UP000799764"/>
    </source>
</evidence>